<dbReference type="EMBL" id="FP929064">
    <property type="protein sequence ID" value="CBX90259.1"/>
    <property type="molecule type" value="Genomic_DNA"/>
</dbReference>
<protein>
    <submittedName>
        <fullName evidence="1">Uncharacterized protein</fullName>
    </submittedName>
</protein>
<sequence>MPNTCSAAEFPFPPLWDDARGYRGVQSACNFSPRVRDVTARVRVDVGCGSLVEERSRGGGICG</sequence>
<dbReference type="InParanoid" id="E4ZG39"/>
<proteinExistence type="predicted"/>
<dbReference type="VEuPathDB" id="FungiDB:LEMA_P063850.1"/>
<accession>E4ZG39</accession>
<evidence type="ECO:0000313" key="2">
    <source>
        <dbReference type="Proteomes" id="UP000002668"/>
    </source>
</evidence>
<dbReference type="AlphaFoldDB" id="E4ZG39"/>
<gene>
    <name evidence="1" type="ORF">LEMA_P063850.1</name>
</gene>
<organism evidence="1 2">
    <name type="scientific">Leptosphaeria maculans (strain JN3 / isolate v23.1.3 / race Av1-4-5-6-7-8)</name>
    <name type="common">Blackleg fungus</name>
    <name type="synonym">Phoma lingam</name>
    <dbReference type="NCBI Taxonomy" id="985895"/>
    <lineage>
        <taxon>Eukaryota</taxon>
        <taxon>Fungi</taxon>
        <taxon>Dikarya</taxon>
        <taxon>Ascomycota</taxon>
        <taxon>Pezizomycotina</taxon>
        <taxon>Dothideomycetes</taxon>
        <taxon>Pleosporomycetidae</taxon>
        <taxon>Pleosporales</taxon>
        <taxon>Pleosporineae</taxon>
        <taxon>Leptosphaeriaceae</taxon>
        <taxon>Plenodomus</taxon>
        <taxon>Plenodomus lingam/Leptosphaeria maculans species complex</taxon>
    </lineage>
</organism>
<dbReference type="HOGENOM" id="CLU_2886223_0_0_1"/>
<dbReference type="Proteomes" id="UP000002668">
    <property type="component" value="Genome"/>
</dbReference>
<evidence type="ECO:0000313" key="1">
    <source>
        <dbReference type="EMBL" id="CBX90259.1"/>
    </source>
</evidence>
<name>E4ZG39_LEPMJ</name>
<keyword evidence="2" id="KW-1185">Reference proteome</keyword>
<reference evidence="2" key="1">
    <citation type="journal article" date="2011" name="Nat. Commun.">
        <title>Effector diversification within compartments of the Leptosphaeria maculans genome affected by Repeat-Induced Point mutations.</title>
        <authorList>
            <person name="Rouxel T."/>
            <person name="Grandaubert J."/>
            <person name="Hane J.K."/>
            <person name="Hoede C."/>
            <person name="van de Wouw A.P."/>
            <person name="Couloux A."/>
            <person name="Dominguez V."/>
            <person name="Anthouard V."/>
            <person name="Bally P."/>
            <person name="Bourras S."/>
            <person name="Cozijnsen A.J."/>
            <person name="Ciuffetti L.M."/>
            <person name="Degrave A."/>
            <person name="Dilmaghani A."/>
            <person name="Duret L."/>
            <person name="Fudal I."/>
            <person name="Goodwin S.B."/>
            <person name="Gout L."/>
            <person name="Glaser N."/>
            <person name="Linglin J."/>
            <person name="Kema G.H.J."/>
            <person name="Lapalu N."/>
            <person name="Lawrence C.B."/>
            <person name="May K."/>
            <person name="Meyer M."/>
            <person name="Ollivier B."/>
            <person name="Poulain J."/>
            <person name="Schoch C.L."/>
            <person name="Simon A."/>
            <person name="Spatafora J.W."/>
            <person name="Stachowiak A."/>
            <person name="Turgeon B.G."/>
            <person name="Tyler B.M."/>
            <person name="Vincent D."/>
            <person name="Weissenbach J."/>
            <person name="Amselem J."/>
            <person name="Quesneville H."/>
            <person name="Oliver R.P."/>
            <person name="Wincker P."/>
            <person name="Balesdent M.-H."/>
            <person name="Howlett B.J."/>
        </authorList>
    </citation>
    <scope>NUCLEOTIDE SEQUENCE [LARGE SCALE GENOMIC DNA]</scope>
    <source>
        <strain evidence="2">JN3 / isolate v23.1.3 / race Av1-4-5-6-7-8</strain>
    </source>
</reference>